<proteinExistence type="predicted"/>
<name>A0A3E1EVR5_9FLAO</name>
<evidence type="ECO:0000313" key="5">
    <source>
        <dbReference type="Proteomes" id="UP000257127"/>
    </source>
</evidence>
<organism evidence="4 5">
    <name type="scientific">Brumimicrobium aurantiacum</name>
    <dbReference type="NCBI Taxonomy" id="1737063"/>
    <lineage>
        <taxon>Bacteria</taxon>
        <taxon>Pseudomonadati</taxon>
        <taxon>Bacteroidota</taxon>
        <taxon>Flavobacteriia</taxon>
        <taxon>Flavobacteriales</taxon>
        <taxon>Crocinitomicaceae</taxon>
        <taxon>Brumimicrobium</taxon>
    </lineage>
</organism>
<dbReference type="AlphaFoldDB" id="A0A3E1EVR5"/>
<comment type="caution">
    <text evidence="4">The sequence shown here is derived from an EMBL/GenBank/DDBJ whole genome shotgun (WGS) entry which is preliminary data.</text>
</comment>
<keyword evidence="1 2" id="KW-0732">Signal</keyword>
<protein>
    <submittedName>
        <fullName evidence="4">T9SS C-terminal target domain-containing protein</fullName>
    </submittedName>
</protein>
<evidence type="ECO:0000313" key="4">
    <source>
        <dbReference type="EMBL" id="RFC53640.1"/>
    </source>
</evidence>
<dbReference type="InterPro" id="IPR026444">
    <property type="entry name" value="Secre_tail"/>
</dbReference>
<feature type="domain" description="Secretion system C-terminal sorting" evidence="3">
    <location>
        <begin position="913"/>
        <end position="981"/>
    </location>
</feature>
<dbReference type="NCBIfam" id="NF045639">
    <property type="entry name" value="GCX_COOH"/>
    <property type="match status" value="1"/>
</dbReference>
<dbReference type="OrthoDB" id="4535652at2"/>
<accession>A0A3E1EVR5</accession>
<reference evidence="4 5" key="1">
    <citation type="submission" date="2018-08" db="EMBL/GenBank/DDBJ databases">
        <title>The draft genome squence of Brumimicrobium sp. N62.</title>
        <authorList>
            <person name="Du Z.-J."/>
            <person name="Luo H.-R."/>
        </authorList>
    </citation>
    <scope>NUCLEOTIDE SEQUENCE [LARGE SCALE GENOMIC DNA]</scope>
    <source>
        <strain evidence="4 5">N62</strain>
    </source>
</reference>
<evidence type="ECO:0000259" key="3">
    <source>
        <dbReference type="Pfam" id="PF18962"/>
    </source>
</evidence>
<dbReference type="NCBIfam" id="TIGR04183">
    <property type="entry name" value="Por_Secre_tail"/>
    <property type="match status" value="1"/>
</dbReference>
<feature type="chain" id="PRO_5017601269" evidence="2">
    <location>
        <begin position="19"/>
        <end position="983"/>
    </location>
</feature>
<sequence>MRKLLISLLLFISFNAYSQQTFGSREELNTYIFQDSDFEGVTDGFFLELNEDFKPELQDSFFTSIQSEVDINKILGYLKVMEQSNVSNDFEIDSLLFPVMDQLYANDGVNPVRLPLLICDIKFNHLNENRYNEFSNWSSTNPFPEITKSEIEIKEEIMMGFFADSLINNEIIFYWNDDTYISNKNRVIDELYIVIEGDSILIQKGQEYKLSDYYIGTLDSLNFSIKFDDNSIENKTNHVFLSNARQRSSCGQQFDFTDSSRPWSSLGGLCKWGVDTLHQNLTQMPYLYMKFSVLWGCDGPEILDKPYIIVSGWGPYTDKGIINDNQGWPSSIQEVHDSYNQEGFIQNLVDAGFDVIIVKFTPPNQSVLNNSILLERLINMVNDEKVSNGSFKENIISGYSAGAMCVRLTLQRMEKEHLNGSDEHHHSKLFVSFDGEHGGANVPLGLQHSVSHLEDYQHIGNTGWIQEYYKIYALHYILNAPLSKELLKYFHAETGTSSIQTMGQGPHPKRTAYLQYHDWNNHSKNTHNPGYPAFTRNISISNGTSQSDINFPVHDHYPFPTYEGKLIFDHSRSQRRWEASFLGNSSATPWVFKYEEKSWGQWDIEEEARVHQPLILDNAPGGTTFLSKVGQDDPNITFQVLRRMEKRATNIFTADADHVSYDALYTFTPTIFTHDIRNFDPSQTGGRLDYDMKEQGLMYQSLADANTQNIQFSSSYYGYPHLAHPQDHYTNYTPFDAVFAWDKVNTVHIQSGEVDFEPNGNNGRGKWNQLYSPIRGIIKNFIVEETDFFNAFIQNKKYGWNARSNYIYKADIVVRNKIFAGKDVTERTDFKPVEIQQNSDVTFTACKEILLNPGFHVQNGAHFHASVSNDVCGCLGSNMGVNEGGRTRDESAISKEVFSPNSRKIVDLTDIRIYPNPGRGSVKLEVHEEDIQEFSYLVYDLRGKKILQYNVKGNKTTLELPKGVYIVKIKTNNQWHTRKLIMY</sequence>
<dbReference type="RefSeq" id="WP_116881698.1">
    <property type="nucleotide sequence ID" value="NZ_QURB01000008.1"/>
</dbReference>
<dbReference type="InterPro" id="IPR055015">
    <property type="entry name" value="GCX_COOH"/>
</dbReference>
<keyword evidence="5" id="KW-1185">Reference proteome</keyword>
<dbReference type="EMBL" id="QURB01000008">
    <property type="protein sequence ID" value="RFC53640.1"/>
    <property type="molecule type" value="Genomic_DNA"/>
</dbReference>
<dbReference type="Pfam" id="PF18962">
    <property type="entry name" value="Por_Secre_tail"/>
    <property type="match status" value="1"/>
</dbReference>
<evidence type="ECO:0000256" key="2">
    <source>
        <dbReference type="SAM" id="SignalP"/>
    </source>
</evidence>
<feature type="signal peptide" evidence="2">
    <location>
        <begin position="1"/>
        <end position="18"/>
    </location>
</feature>
<dbReference type="Proteomes" id="UP000257127">
    <property type="component" value="Unassembled WGS sequence"/>
</dbReference>
<gene>
    <name evidence="4" type="ORF">DXU93_12835</name>
</gene>
<evidence type="ECO:0000256" key="1">
    <source>
        <dbReference type="ARBA" id="ARBA00022729"/>
    </source>
</evidence>